<dbReference type="Proteomes" id="UP000077202">
    <property type="component" value="Unassembled WGS sequence"/>
</dbReference>
<dbReference type="Proteomes" id="UP001162541">
    <property type="component" value="Chromosome 4"/>
</dbReference>
<evidence type="ECO:0000256" key="5">
    <source>
        <dbReference type="ARBA" id="ARBA00023136"/>
    </source>
</evidence>
<feature type="transmembrane region" description="Helical" evidence="6">
    <location>
        <begin position="154"/>
        <end position="172"/>
    </location>
</feature>
<dbReference type="Pfam" id="PF04819">
    <property type="entry name" value="DUF716"/>
    <property type="match status" value="1"/>
</dbReference>
<accession>A0A176W830</accession>
<evidence type="ECO:0000313" key="9">
    <source>
        <dbReference type="Proteomes" id="UP000077202"/>
    </source>
</evidence>
<protein>
    <recommendedName>
        <fullName evidence="11">Transmembrane protein 45B</fullName>
    </recommendedName>
</protein>
<keyword evidence="9" id="KW-1185">Reference proteome</keyword>
<evidence type="ECO:0000256" key="2">
    <source>
        <dbReference type="ARBA" id="ARBA00006948"/>
    </source>
</evidence>
<comment type="similarity">
    <text evidence="2">Belongs to the TMEM45 family.</text>
</comment>
<dbReference type="EMBL" id="AP019869">
    <property type="protein sequence ID" value="BBN09686.1"/>
    <property type="molecule type" value="Genomic_DNA"/>
</dbReference>
<dbReference type="GO" id="GO:0016020">
    <property type="term" value="C:membrane"/>
    <property type="evidence" value="ECO:0007669"/>
    <property type="project" value="UniProtKB-SubCell"/>
</dbReference>
<feature type="transmembrane region" description="Helical" evidence="6">
    <location>
        <begin position="238"/>
        <end position="256"/>
    </location>
</feature>
<sequence length="285" mass="32062">MGSFKGHILPGSLFLIVGIWHMINCVLNYVSHPRTFRGRAWHPVPKVKGRLRYLELYVIMVGSFVDMCIEFFYSTHFKFIVDGALNPHHMNDFEHAAMLLMFFIFSVTCFISETTGILPLPEGALYIFAGMAFTAEYLLFYFHSTSHAGLEGRYHQLLVILIGLCILASALGSAFPQSFVVDILGGMAITLQGTWFYETAFVLYGPKMPEGCRELPQGIVCDTHEQEMVGQSIANTSLSIHIITLLCSFLFFYALAARFWGHSDVYGFPPSRSPSNQTEIDEVQL</sequence>
<proteinExistence type="inferred from homology"/>
<reference evidence="7" key="2">
    <citation type="journal article" date="2019" name="Curr. Biol.">
        <title>Chromatin organization in early land plants reveals an ancestral association between H3K27me3, transposons, and constitutive heterochromatin.</title>
        <authorList>
            <person name="Montgomery S.A."/>
            <person name="Tanizawa Y."/>
            <person name="Galik B."/>
            <person name="Wang N."/>
            <person name="Ito T."/>
            <person name="Mochizuki T."/>
            <person name="Akimcheva S."/>
            <person name="Bowman J."/>
            <person name="Cognat V."/>
            <person name="Drouard L."/>
            <person name="Ekker H."/>
            <person name="Houng S."/>
            <person name="Kohchi T."/>
            <person name="Lin S."/>
            <person name="Liu L.D."/>
            <person name="Nakamura Y."/>
            <person name="Valeeva L.R."/>
            <person name="Shakirov E.V."/>
            <person name="Shippen D.E."/>
            <person name="Wei W."/>
            <person name="Yagura M."/>
            <person name="Yamaoka S."/>
            <person name="Yamato K.T."/>
            <person name="Liu C."/>
            <person name="Berger F."/>
        </authorList>
    </citation>
    <scope>NUCLEOTIDE SEQUENCE [LARGE SCALE GENOMIC DNA]</scope>
    <source>
        <strain evidence="7">Tak-1</strain>
    </source>
</reference>
<evidence type="ECO:0000256" key="6">
    <source>
        <dbReference type="SAM" id="Phobius"/>
    </source>
</evidence>
<reference evidence="10" key="3">
    <citation type="journal article" date="2020" name="Curr. Biol.">
        <title>Chromatin organization in early land plants reveals an ancestral association between H3K27me3, transposons, and constitutive heterochromatin.</title>
        <authorList>
            <person name="Montgomery S.A."/>
            <person name="Tanizawa Y."/>
            <person name="Galik B."/>
            <person name="Wang N."/>
            <person name="Ito T."/>
            <person name="Mochizuki T."/>
            <person name="Akimcheva S."/>
            <person name="Bowman J.L."/>
            <person name="Cognat V."/>
            <person name="Marechal-Drouard L."/>
            <person name="Ekker H."/>
            <person name="Hong S.F."/>
            <person name="Kohchi T."/>
            <person name="Lin S.S."/>
            <person name="Liu L.D."/>
            <person name="Nakamura Y."/>
            <person name="Valeeva L.R."/>
            <person name="Shakirov E.V."/>
            <person name="Shippen D.E."/>
            <person name="Wei W.L."/>
            <person name="Yagura M."/>
            <person name="Yamaoka S."/>
            <person name="Yamato K.T."/>
            <person name="Liu C."/>
            <person name="Berger F."/>
        </authorList>
    </citation>
    <scope>NUCLEOTIDE SEQUENCE [LARGE SCALE GENOMIC DNA]</scope>
    <source>
        <strain evidence="10">Tak-1</strain>
    </source>
</reference>
<keyword evidence="3 6" id="KW-0812">Transmembrane</keyword>
<gene>
    <name evidence="8" type="ORF">AXG93_1862s1160</name>
    <name evidence="7" type="ORF">Mp_4g21840</name>
</gene>
<dbReference type="EMBL" id="LVLJ01001514">
    <property type="protein sequence ID" value="OAE29159.1"/>
    <property type="molecule type" value="Genomic_DNA"/>
</dbReference>
<reference evidence="8 9" key="1">
    <citation type="submission" date="2016-03" db="EMBL/GenBank/DDBJ databases">
        <title>Mechanisms controlling the formation of the plant cell surface in tip-growing cells are functionally conserved among land plants.</title>
        <authorList>
            <person name="Honkanen S."/>
            <person name="Jones V.A."/>
            <person name="Morieri G."/>
            <person name="Champion C."/>
            <person name="Hetherington A.J."/>
            <person name="Kelly S."/>
            <person name="Saint-Marcoux D."/>
            <person name="Proust H."/>
            <person name="Prescott H."/>
            <person name="Dolan L."/>
        </authorList>
    </citation>
    <scope>NUCLEOTIDE SEQUENCE [LARGE SCALE GENOMIC DNA]</scope>
    <source>
        <strain evidence="9">cv. Tak-1 and cv. Tak-2</strain>
        <tissue evidence="8">Whole gametophyte</tissue>
    </source>
</reference>
<evidence type="ECO:0008006" key="11">
    <source>
        <dbReference type="Google" id="ProtNLM"/>
    </source>
</evidence>
<dbReference type="PANTHER" id="PTHR47119:SF1">
    <property type="entry name" value="PLANT VIRAL-RESPONSE FAMILY PROTEIN"/>
    <property type="match status" value="1"/>
</dbReference>
<feature type="transmembrane region" description="Helical" evidence="6">
    <location>
        <begin position="93"/>
        <end position="111"/>
    </location>
</feature>
<evidence type="ECO:0000313" key="10">
    <source>
        <dbReference type="Proteomes" id="UP001162541"/>
    </source>
</evidence>
<evidence type="ECO:0000313" key="7">
    <source>
        <dbReference type="EMBL" id="BBN09686.1"/>
    </source>
</evidence>
<dbReference type="InterPro" id="IPR006904">
    <property type="entry name" value="DUF716"/>
</dbReference>
<evidence type="ECO:0000256" key="4">
    <source>
        <dbReference type="ARBA" id="ARBA00022989"/>
    </source>
</evidence>
<dbReference type="PANTHER" id="PTHR47119">
    <property type="entry name" value="PLANT VIRAL-RESPONSE FAMILY PROTEIN"/>
    <property type="match status" value="1"/>
</dbReference>
<organism evidence="8 9">
    <name type="scientific">Marchantia polymorpha subsp. ruderalis</name>
    <dbReference type="NCBI Taxonomy" id="1480154"/>
    <lineage>
        <taxon>Eukaryota</taxon>
        <taxon>Viridiplantae</taxon>
        <taxon>Streptophyta</taxon>
        <taxon>Embryophyta</taxon>
        <taxon>Marchantiophyta</taxon>
        <taxon>Marchantiopsida</taxon>
        <taxon>Marchantiidae</taxon>
        <taxon>Marchantiales</taxon>
        <taxon>Marchantiaceae</taxon>
        <taxon>Marchantia</taxon>
    </lineage>
</organism>
<dbReference type="AlphaFoldDB" id="A0A176W830"/>
<evidence type="ECO:0000256" key="1">
    <source>
        <dbReference type="ARBA" id="ARBA00004141"/>
    </source>
</evidence>
<name>A0A176W830_MARPO</name>
<evidence type="ECO:0000256" key="3">
    <source>
        <dbReference type="ARBA" id="ARBA00022692"/>
    </source>
</evidence>
<feature type="transmembrane region" description="Helical" evidence="6">
    <location>
        <begin position="123"/>
        <end position="142"/>
    </location>
</feature>
<keyword evidence="4 6" id="KW-1133">Transmembrane helix</keyword>
<feature type="transmembrane region" description="Helical" evidence="6">
    <location>
        <begin position="51"/>
        <end position="73"/>
    </location>
</feature>
<keyword evidence="5 6" id="KW-0472">Membrane</keyword>
<feature type="transmembrane region" description="Helical" evidence="6">
    <location>
        <begin position="12"/>
        <end position="30"/>
    </location>
</feature>
<comment type="subcellular location">
    <subcellularLocation>
        <location evidence="1">Membrane</location>
        <topology evidence="1">Multi-pass membrane protein</topology>
    </subcellularLocation>
</comment>
<evidence type="ECO:0000313" key="8">
    <source>
        <dbReference type="EMBL" id="OAE29159.1"/>
    </source>
</evidence>